<evidence type="ECO:0000313" key="2">
    <source>
        <dbReference type="EMBL" id="SDY19499.1"/>
    </source>
</evidence>
<protein>
    <submittedName>
        <fullName evidence="2">Uncharacterized protein</fullName>
    </submittedName>
</protein>
<dbReference type="RefSeq" id="WP_093268445.1">
    <property type="nucleotide sequence ID" value="NZ_FNOK01000021.1"/>
</dbReference>
<dbReference type="EMBL" id="FNOK01000021">
    <property type="protein sequence ID" value="SDY19499.1"/>
    <property type="molecule type" value="Genomic_DNA"/>
</dbReference>
<reference evidence="3" key="1">
    <citation type="submission" date="2016-10" db="EMBL/GenBank/DDBJ databases">
        <authorList>
            <person name="Varghese N."/>
            <person name="Submissions S."/>
        </authorList>
    </citation>
    <scope>NUCLEOTIDE SEQUENCE [LARGE SCALE GENOMIC DNA]</scope>
    <source>
        <strain evidence="3">CGMCC 4.3530</strain>
    </source>
</reference>
<dbReference type="STRING" id="418495.SAMN05216215_1021115"/>
<evidence type="ECO:0000313" key="3">
    <source>
        <dbReference type="Proteomes" id="UP000199529"/>
    </source>
</evidence>
<accession>A0A1H3HXK5</accession>
<gene>
    <name evidence="2" type="ORF">SAMN05216215_1021115</name>
</gene>
<sequence>MRIGNLAGRLTLFTATNPVGAVDVEKASAGRFGSDPQAVFAVWEEFLGWTRAADPTIPTRSTCSSRTGSPTGCSPRWPVFRHLDR</sequence>
<evidence type="ECO:0000256" key="1">
    <source>
        <dbReference type="SAM" id="MobiDB-lite"/>
    </source>
</evidence>
<dbReference type="AlphaFoldDB" id="A0A1H3HXK5"/>
<feature type="compositionally biased region" description="Polar residues" evidence="1">
    <location>
        <begin position="58"/>
        <end position="72"/>
    </location>
</feature>
<keyword evidence="3" id="KW-1185">Reference proteome</keyword>
<dbReference type="Proteomes" id="UP000199529">
    <property type="component" value="Unassembled WGS sequence"/>
</dbReference>
<proteinExistence type="predicted"/>
<feature type="region of interest" description="Disordered" evidence="1">
    <location>
        <begin position="57"/>
        <end position="77"/>
    </location>
</feature>
<organism evidence="2 3">
    <name type="scientific">Saccharopolyspora shandongensis</name>
    <dbReference type="NCBI Taxonomy" id="418495"/>
    <lineage>
        <taxon>Bacteria</taxon>
        <taxon>Bacillati</taxon>
        <taxon>Actinomycetota</taxon>
        <taxon>Actinomycetes</taxon>
        <taxon>Pseudonocardiales</taxon>
        <taxon>Pseudonocardiaceae</taxon>
        <taxon>Saccharopolyspora</taxon>
    </lineage>
</organism>
<name>A0A1H3HXK5_9PSEU</name>